<dbReference type="AlphaFoldDB" id="A0A376GW24"/>
<reference evidence="2" key="2">
    <citation type="submission" date="2023-03" db="EMBL/GenBank/DDBJ databases">
        <authorList>
            <person name="Shen W."/>
            <person name="Cai J."/>
        </authorList>
    </citation>
    <scope>NUCLEOTIDE SEQUENCE</scope>
    <source>
        <strain evidence="2">K69-2</strain>
    </source>
</reference>
<comment type="catalytic activity">
    <reaction evidence="1">
        <text>1,6-anhydro-N-acetyl-beta-muramate + ATP + H2O = N-acetyl-D-muramate 6-phosphate + ADP + H(+)</text>
        <dbReference type="Rhea" id="RHEA:24952"/>
        <dbReference type="ChEBI" id="CHEBI:15377"/>
        <dbReference type="ChEBI" id="CHEBI:15378"/>
        <dbReference type="ChEBI" id="CHEBI:30616"/>
        <dbReference type="ChEBI" id="CHEBI:58690"/>
        <dbReference type="ChEBI" id="CHEBI:58722"/>
        <dbReference type="ChEBI" id="CHEBI:456216"/>
        <dbReference type="EC" id="2.7.1.170"/>
    </reaction>
</comment>
<evidence type="ECO:0000313" key="3">
    <source>
        <dbReference type="EMBL" id="STD82757.1"/>
    </source>
</evidence>
<evidence type="ECO:0000256" key="1">
    <source>
        <dbReference type="HAMAP-Rule" id="MF_01270"/>
    </source>
</evidence>
<dbReference type="Proteomes" id="UP000254807">
    <property type="component" value="Unassembled WGS sequence"/>
</dbReference>
<dbReference type="Proteomes" id="UP001183682">
    <property type="component" value="Unassembled WGS sequence"/>
</dbReference>
<dbReference type="EC" id="2.7.1.170" evidence="1"/>
<dbReference type="GO" id="GO:0016301">
    <property type="term" value="F:kinase activity"/>
    <property type="evidence" value="ECO:0007669"/>
    <property type="project" value="UniProtKB-KW"/>
</dbReference>
<comment type="function">
    <text evidence="1">Catalyzes the specific phosphorylation of 1,6-anhydro-N-acetylmuramic acid (anhMurNAc) with the simultaneous cleavage of the 1,6-anhydro ring, generating MurNAc-6-P. Is required for the utilization of anhMurNAc either imported from the medium or derived from its own cell wall murein, and thus plays a role in cell wall recycling.</text>
</comment>
<keyword evidence="4" id="KW-1185">Reference proteome</keyword>
<dbReference type="EMBL" id="UFYW01000001">
    <property type="protein sequence ID" value="STD82757.1"/>
    <property type="molecule type" value="Genomic_DNA"/>
</dbReference>
<dbReference type="CDD" id="cd24050">
    <property type="entry name" value="ASKHA_NBD_ANMK"/>
    <property type="match status" value="1"/>
</dbReference>
<comment type="pathway">
    <text evidence="1">Cell wall biogenesis; peptidoglycan recycling.</text>
</comment>
<dbReference type="PANTHER" id="PTHR30605:SF0">
    <property type="entry name" value="ANHYDRO-N-ACETYLMURAMIC ACID KINASE"/>
    <property type="match status" value="1"/>
</dbReference>
<dbReference type="GO" id="GO:0016773">
    <property type="term" value="F:phosphotransferase activity, alcohol group as acceptor"/>
    <property type="evidence" value="ECO:0007669"/>
    <property type="project" value="UniProtKB-UniRule"/>
</dbReference>
<protein>
    <recommendedName>
        <fullName evidence="1">Anhydro-N-acetylmuramic acid kinase</fullName>
        <ecNumber evidence="1">2.7.1.170</ecNumber>
    </recommendedName>
    <alternativeName>
        <fullName evidence="1">AnhMurNAc kinase</fullName>
    </alternativeName>
</protein>
<dbReference type="Gene3D" id="3.30.420.40">
    <property type="match status" value="2"/>
</dbReference>
<dbReference type="GO" id="GO:0009254">
    <property type="term" value="P:peptidoglycan turnover"/>
    <property type="evidence" value="ECO:0007669"/>
    <property type="project" value="UniProtKB-UniRule"/>
</dbReference>
<sequence length="393" mass="42527">MLGIGLMSGTSLDGVDAALVEIDNHSQPSIRLLHLTTTAFSPELRQRIKQACDPEASSVPLICQLNVELGYTFLAACRQVCQETAVTETSIDFVASHGQTIWHAPSENPLVSSTFQIGEPSIIAYGLGTTVVADFRAMDMAAGGQGAPLVPYTDYLLYRSPDKTRLLQNIGGIGNVTVLPKNGTLSDLVAFDTGPGNMIIDELMHQLFQLPYDDEGRIAQQGTIIPKLQTQLRNHSYFDQAPPKSTGRELFGQAFSDQLLADFSAEKPADLIATVTDFTAYSIAESYRRFVFPFIESEPIEVILAGGGAHNSTLKKMLVNYLPVEITVITQDDLGWSNDAKEAMAFALLGYETLQGHKNNAPAATGAKQSVILGKIIPNPFGPIGERNHSTEL</sequence>
<dbReference type="GO" id="GO:0006040">
    <property type="term" value="P:amino sugar metabolic process"/>
    <property type="evidence" value="ECO:0007669"/>
    <property type="project" value="InterPro"/>
</dbReference>
<dbReference type="GO" id="GO:0005524">
    <property type="term" value="F:ATP binding"/>
    <property type="evidence" value="ECO:0007669"/>
    <property type="project" value="UniProtKB-UniRule"/>
</dbReference>
<dbReference type="SUPFAM" id="SSF53067">
    <property type="entry name" value="Actin-like ATPase domain"/>
    <property type="match status" value="1"/>
</dbReference>
<comment type="pathway">
    <text evidence="1">Amino-sugar metabolism; 1,6-anhydro-N-acetylmuramate degradation.</text>
</comment>
<keyword evidence="1" id="KW-0067">ATP-binding</keyword>
<proteinExistence type="inferred from homology"/>
<keyword evidence="1" id="KW-0547">Nucleotide-binding</keyword>
<evidence type="ECO:0000313" key="4">
    <source>
        <dbReference type="Proteomes" id="UP000254807"/>
    </source>
</evidence>
<dbReference type="GO" id="GO:0097175">
    <property type="term" value="P:1,6-anhydro-N-acetyl-beta-muramic acid catabolic process"/>
    <property type="evidence" value="ECO:0007669"/>
    <property type="project" value="UniProtKB-UniRule"/>
</dbReference>
<gene>
    <name evidence="1 3" type="primary">anmK</name>
    <name evidence="3" type="ORF">NCTC12360_01193</name>
    <name evidence="2" type="ORF">P7E30_04155</name>
</gene>
<dbReference type="NCBIfam" id="NF007142">
    <property type="entry name" value="PRK09585.2-1"/>
    <property type="match status" value="1"/>
</dbReference>
<accession>A0A376GW24</accession>
<feature type="binding site" evidence="1">
    <location>
        <begin position="9"/>
        <end position="16"/>
    </location>
    <ligand>
        <name>ATP</name>
        <dbReference type="ChEBI" id="CHEBI:30616"/>
    </ligand>
</feature>
<dbReference type="EMBL" id="JARPZN010000002">
    <property type="protein sequence ID" value="MDT2689404.1"/>
    <property type="molecule type" value="Genomic_DNA"/>
</dbReference>
<organism evidence="3 4">
    <name type="scientific">Enterococcus gallinarum</name>
    <dbReference type="NCBI Taxonomy" id="1353"/>
    <lineage>
        <taxon>Bacteria</taxon>
        <taxon>Bacillati</taxon>
        <taxon>Bacillota</taxon>
        <taxon>Bacilli</taxon>
        <taxon>Lactobacillales</taxon>
        <taxon>Enterococcaceae</taxon>
        <taxon>Enterococcus</taxon>
    </lineage>
</organism>
<dbReference type="RefSeq" id="WP_060815405.1">
    <property type="nucleotide sequence ID" value="NZ_JARPZN010000002.1"/>
</dbReference>
<dbReference type="InterPro" id="IPR005338">
    <property type="entry name" value="Anhydro_N_Ac-Mur_kinase"/>
</dbReference>
<dbReference type="Pfam" id="PF03702">
    <property type="entry name" value="AnmK"/>
    <property type="match status" value="1"/>
</dbReference>
<dbReference type="UniPathway" id="UPA00544"/>
<name>A0A376GW24_ENTGA</name>
<dbReference type="InterPro" id="IPR043129">
    <property type="entry name" value="ATPase_NBD"/>
</dbReference>
<dbReference type="OrthoDB" id="9763949at2"/>
<dbReference type="NCBIfam" id="NF007148">
    <property type="entry name" value="PRK09585.3-2"/>
    <property type="match status" value="1"/>
</dbReference>
<keyword evidence="1 3" id="KW-0808">Transferase</keyword>
<dbReference type="UniPathway" id="UPA00343"/>
<evidence type="ECO:0000313" key="2">
    <source>
        <dbReference type="EMBL" id="MDT2689404.1"/>
    </source>
</evidence>
<dbReference type="HAMAP" id="MF_01270">
    <property type="entry name" value="AnhMurNAc_kinase"/>
    <property type="match status" value="1"/>
</dbReference>
<keyword evidence="1 3" id="KW-0418">Kinase</keyword>
<keyword evidence="1" id="KW-0119">Carbohydrate metabolism</keyword>
<comment type="similarity">
    <text evidence="1">Belongs to the anhydro-N-acetylmuramic acid kinase family.</text>
</comment>
<dbReference type="PANTHER" id="PTHR30605">
    <property type="entry name" value="ANHYDRO-N-ACETYLMURAMIC ACID KINASE"/>
    <property type="match status" value="1"/>
</dbReference>
<reference evidence="3 4" key="1">
    <citation type="submission" date="2018-06" db="EMBL/GenBank/DDBJ databases">
        <authorList>
            <consortium name="Pathogen Informatics"/>
            <person name="Doyle S."/>
        </authorList>
    </citation>
    <scope>NUCLEOTIDE SEQUENCE [LARGE SCALE GENOMIC DNA]</scope>
    <source>
        <strain evidence="3 4">NCTC12360</strain>
    </source>
</reference>